<dbReference type="EMBL" id="KN837184">
    <property type="protein sequence ID" value="KIJ35823.1"/>
    <property type="molecule type" value="Genomic_DNA"/>
</dbReference>
<feature type="compositionally biased region" description="Acidic residues" evidence="1">
    <location>
        <begin position="154"/>
        <end position="165"/>
    </location>
</feature>
<dbReference type="Proteomes" id="UP000054279">
    <property type="component" value="Unassembled WGS sequence"/>
</dbReference>
<feature type="compositionally biased region" description="Low complexity" evidence="1">
    <location>
        <begin position="7"/>
        <end position="24"/>
    </location>
</feature>
<evidence type="ECO:0000313" key="2">
    <source>
        <dbReference type="EMBL" id="KIJ28824.1"/>
    </source>
</evidence>
<feature type="region of interest" description="Disordered" evidence="1">
    <location>
        <begin position="1"/>
        <end position="174"/>
    </location>
</feature>
<reference evidence="2 4" key="1">
    <citation type="submission" date="2014-06" db="EMBL/GenBank/DDBJ databases">
        <title>Evolutionary Origins and Diversification of the Mycorrhizal Mutualists.</title>
        <authorList>
            <consortium name="DOE Joint Genome Institute"/>
            <consortium name="Mycorrhizal Genomics Consortium"/>
            <person name="Kohler A."/>
            <person name="Kuo A."/>
            <person name="Nagy L.G."/>
            <person name="Floudas D."/>
            <person name="Copeland A."/>
            <person name="Barry K.W."/>
            <person name="Cichocki N."/>
            <person name="Veneault-Fourrey C."/>
            <person name="LaButti K."/>
            <person name="Lindquist E.A."/>
            <person name="Lipzen A."/>
            <person name="Lundell T."/>
            <person name="Morin E."/>
            <person name="Murat C."/>
            <person name="Riley R."/>
            <person name="Ohm R."/>
            <person name="Sun H."/>
            <person name="Tunlid A."/>
            <person name="Henrissat B."/>
            <person name="Grigoriev I.V."/>
            <person name="Hibbett D.S."/>
            <person name="Martin F."/>
        </authorList>
    </citation>
    <scope>NUCLEOTIDE SEQUENCE [LARGE SCALE GENOMIC DNA]</scope>
    <source>
        <strain evidence="2 4">SS14</strain>
    </source>
</reference>
<dbReference type="EMBL" id="KN837297">
    <property type="protein sequence ID" value="KIJ28824.1"/>
    <property type="molecule type" value="Genomic_DNA"/>
</dbReference>
<dbReference type="AlphaFoldDB" id="A0A0C9U3P9"/>
<feature type="compositionally biased region" description="Basic and acidic residues" evidence="1">
    <location>
        <begin position="119"/>
        <end position="129"/>
    </location>
</feature>
<name>A0A0C9U3P9_SPHS4</name>
<accession>A0A0C9U3P9</accession>
<protein>
    <submittedName>
        <fullName evidence="2">Uncharacterized protein</fullName>
    </submittedName>
</protein>
<evidence type="ECO:0000256" key="1">
    <source>
        <dbReference type="SAM" id="MobiDB-lite"/>
    </source>
</evidence>
<proteinExistence type="predicted"/>
<dbReference type="HOGENOM" id="CLU_1541074_0_0_1"/>
<sequence>MSNYSQPSVNPSKRSFSSPSPLSPVMEGWSEASTIRGREDSPTRGDSPTIPSFRVYEAEEGAGAVHDREHDDDDNGETDADDAEHDGGQDTLAPGGLGEEGRKGIRWSVIPKTPRSRVAVREESEEVLKRMHSLVGGGDRDEHEYEDDERREGEGDEETEDDEDGGEKGRHHRI</sequence>
<organism evidence="2 4">
    <name type="scientific">Sphaerobolus stellatus (strain SS14)</name>
    <dbReference type="NCBI Taxonomy" id="990650"/>
    <lineage>
        <taxon>Eukaryota</taxon>
        <taxon>Fungi</taxon>
        <taxon>Dikarya</taxon>
        <taxon>Basidiomycota</taxon>
        <taxon>Agaricomycotina</taxon>
        <taxon>Agaricomycetes</taxon>
        <taxon>Phallomycetidae</taxon>
        <taxon>Geastrales</taxon>
        <taxon>Sphaerobolaceae</taxon>
        <taxon>Sphaerobolus</taxon>
    </lineage>
</organism>
<feature type="compositionally biased region" description="Basic and acidic residues" evidence="1">
    <location>
        <begin position="138"/>
        <end position="153"/>
    </location>
</feature>
<feature type="compositionally biased region" description="Acidic residues" evidence="1">
    <location>
        <begin position="70"/>
        <end position="84"/>
    </location>
</feature>
<evidence type="ECO:0000313" key="3">
    <source>
        <dbReference type="EMBL" id="KIJ35823.1"/>
    </source>
</evidence>
<keyword evidence="4" id="KW-1185">Reference proteome</keyword>
<evidence type="ECO:0000313" key="4">
    <source>
        <dbReference type="Proteomes" id="UP000054279"/>
    </source>
</evidence>
<gene>
    <name evidence="3" type="ORF">M422DRAFT_51298</name>
    <name evidence="2" type="ORF">M422DRAFT_54461</name>
</gene>